<evidence type="ECO:0000256" key="4">
    <source>
        <dbReference type="SAM" id="SignalP"/>
    </source>
</evidence>
<dbReference type="InterPro" id="IPR019734">
    <property type="entry name" value="TPR_rpt"/>
</dbReference>
<dbReference type="OrthoDB" id="9811837at2"/>
<dbReference type="RefSeq" id="WP_147059895.1">
    <property type="nucleotide sequence ID" value="NZ_CP042437.1"/>
</dbReference>
<proteinExistence type="predicted"/>
<dbReference type="KEGG" id="mgk:FSB76_29425"/>
<evidence type="ECO:0000313" key="6">
    <source>
        <dbReference type="Proteomes" id="UP000321362"/>
    </source>
</evidence>
<organism evidence="5 6">
    <name type="scientific">Mucilaginibacter ginsenosidivorax</name>
    <dbReference type="NCBI Taxonomy" id="862126"/>
    <lineage>
        <taxon>Bacteria</taxon>
        <taxon>Pseudomonadati</taxon>
        <taxon>Bacteroidota</taxon>
        <taxon>Sphingobacteriia</taxon>
        <taxon>Sphingobacteriales</taxon>
        <taxon>Sphingobacteriaceae</taxon>
        <taxon>Mucilaginibacter</taxon>
    </lineage>
</organism>
<dbReference type="PANTHER" id="PTHR44943:SF4">
    <property type="entry name" value="TPR REPEAT-CONTAINING PROTEIN MJ0798"/>
    <property type="match status" value="1"/>
</dbReference>
<protein>
    <submittedName>
        <fullName evidence="5">Tetratricopeptide repeat protein</fullName>
    </submittedName>
</protein>
<accession>A0A5B8WD59</accession>
<feature type="repeat" description="TPR" evidence="3">
    <location>
        <begin position="128"/>
        <end position="161"/>
    </location>
</feature>
<keyword evidence="1" id="KW-0677">Repeat</keyword>
<name>A0A5B8WD59_9SPHI</name>
<evidence type="ECO:0000256" key="3">
    <source>
        <dbReference type="PROSITE-ProRule" id="PRU00339"/>
    </source>
</evidence>
<dbReference type="SUPFAM" id="SSF48452">
    <property type="entry name" value="TPR-like"/>
    <property type="match status" value="1"/>
</dbReference>
<dbReference type="Gene3D" id="1.25.40.10">
    <property type="entry name" value="Tetratricopeptide repeat domain"/>
    <property type="match status" value="1"/>
</dbReference>
<evidence type="ECO:0000313" key="5">
    <source>
        <dbReference type="EMBL" id="QEC79878.1"/>
    </source>
</evidence>
<gene>
    <name evidence="5" type="ORF">FSB76_29425</name>
</gene>
<dbReference type="EMBL" id="CP042437">
    <property type="protein sequence ID" value="QEC79878.1"/>
    <property type="molecule type" value="Genomic_DNA"/>
</dbReference>
<dbReference type="InterPro" id="IPR051685">
    <property type="entry name" value="Ycf3/AcsC/BcsC/TPR_MFPF"/>
</dbReference>
<reference evidence="5 6" key="1">
    <citation type="journal article" date="2013" name="J. Microbiol.">
        <title>Mucilaginibacter ginsenosidivorax sp. nov., with ginsenoside converting activity isolated from sediment.</title>
        <authorList>
            <person name="Kim J.K."/>
            <person name="Choi T.E."/>
            <person name="Liu Q.M."/>
            <person name="Park H.Y."/>
            <person name="Yi T.H."/>
            <person name="Yoon M.H."/>
            <person name="Kim S.C."/>
            <person name="Im W.T."/>
        </authorList>
    </citation>
    <scope>NUCLEOTIDE SEQUENCE [LARGE SCALE GENOMIC DNA]</scope>
    <source>
        <strain evidence="5 6">KHI28</strain>
    </source>
</reference>
<keyword evidence="2 3" id="KW-0802">TPR repeat</keyword>
<keyword evidence="6" id="KW-1185">Reference proteome</keyword>
<evidence type="ECO:0000256" key="1">
    <source>
        <dbReference type="ARBA" id="ARBA00022737"/>
    </source>
</evidence>
<dbReference type="PANTHER" id="PTHR44943">
    <property type="entry name" value="CELLULOSE SYNTHASE OPERON PROTEIN C"/>
    <property type="match status" value="1"/>
</dbReference>
<sequence>MEILKKTFIAVFLILFAVQLQAQTNAVLQKAFHNSYVNEQNKNYTAAINDIYPYLTDNSYEINIRLGWLHYLNKNYTASQAYYQKAISIKPGAIEPKFGYVKPLSFLQSWDKVLEQYLAILKIDPQNTQANYWAGVIYYNRKQYDAAVRCFRVVVTLYPFDYDGNHMLGWSTLMAGKKTDAKPFFERALVIKPADASSSDGLNRCN</sequence>
<feature type="chain" id="PRO_5023059393" evidence="4">
    <location>
        <begin position="23"/>
        <end position="206"/>
    </location>
</feature>
<evidence type="ECO:0000256" key="2">
    <source>
        <dbReference type="ARBA" id="ARBA00022803"/>
    </source>
</evidence>
<dbReference type="SMART" id="SM00028">
    <property type="entry name" value="TPR"/>
    <property type="match status" value="3"/>
</dbReference>
<dbReference type="AlphaFoldDB" id="A0A5B8WD59"/>
<dbReference type="Proteomes" id="UP000321362">
    <property type="component" value="Chromosome"/>
</dbReference>
<dbReference type="Pfam" id="PF13174">
    <property type="entry name" value="TPR_6"/>
    <property type="match status" value="1"/>
</dbReference>
<dbReference type="InterPro" id="IPR011990">
    <property type="entry name" value="TPR-like_helical_dom_sf"/>
</dbReference>
<dbReference type="PROSITE" id="PS50005">
    <property type="entry name" value="TPR"/>
    <property type="match status" value="1"/>
</dbReference>
<keyword evidence="4" id="KW-0732">Signal</keyword>
<feature type="signal peptide" evidence="4">
    <location>
        <begin position="1"/>
        <end position="22"/>
    </location>
</feature>
<dbReference type="Pfam" id="PF13181">
    <property type="entry name" value="TPR_8"/>
    <property type="match status" value="1"/>
</dbReference>